<sequence length="574" mass="64272">MTILEFSESSGNPEKLLEDVQCIGKLDEHEIDGTGKKLDFIFSWISPYPLYGLLILLMIYDKCLLDFDPIPLVFILGASFSFEMLHLFLFCPPKNYKGGNLDLIDFHKYSREGKMTMLKEVHFFCTLVTLCKVCYVVREYTSKFLPYSFPIQIIGFIFAIIGTWRLFHFYRQGDWMRESENLSIVLSIFTQTIGILLLLGNRFFNIPQSDFCAFSCLMGVVFHLRFSYFFENPLKIECLLTIVRTRAFVKHWYPWMVVFNGLLWSGLSLLILLPPNSPYTVPRPPCLVLALHCSFTDRTNTSRMTRFSGKSVIITGSSNGIGRATAVLFARYGAQVTITGRDAYRLEVTRQKVLKAGGQNVNVVVADVTDPQGQDRIIHSTLEKFGKIDVLVNNAGANIVDGTMFTDQSMDLYHKTFQLNFQAVVEMIKKTKEHLIKTKGEIVNVSSIASGPQALPMAPYYASAKAALDQYTRCVAIDLIQYGVRVNAVNPGVVSTGFLNAMGLPNPAEAFMASRKECIPAGVCGQPEDIAELIVFLADRKRASYIIGQSIVADGGSSLVAGMHAHDLKDMLEL</sequence>
<keyword evidence="2" id="KW-0812">Transmembrane</keyword>
<dbReference type="PRINTS" id="PR00080">
    <property type="entry name" value="SDRFAMILY"/>
</dbReference>
<reference evidence="3 4" key="1">
    <citation type="submission" date="2022-04" db="EMBL/GenBank/DDBJ databases">
        <title>Chromosome-level reference genomes for two strains of Caenorhabditis briggsae: an improved platform for comparative genomics.</title>
        <authorList>
            <person name="Stevens L."/>
            <person name="Andersen E."/>
        </authorList>
    </citation>
    <scope>NUCLEOTIDE SEQUENCE [LARGE SCALE GENOMIC DNA]</scope>
    <source>
        <strain evidence="3">VX34</strain>
        <tissue evidence="3">Whole-organism</tissue>
    </source>
</reference>
<dbReference type="PROSITE" id="PS00061">
    <property type="entry name" value="ADH_SHORT"/>
    <property type="match status" value="1"/>
</dbReference>
<evidence type="ECO:0000256" key="2">
    <source>
        <dbReference type="SAM" id="Phobius"/>
    </source>
</evidence>
<evidence type="ECO:0000313" key="3">
    <source>
        <dbReference type="EMBL" id="UMM26989.1"/>
    </source>
</evidence>
<evidence type="ECO:0000313" key="4">
    <source>
        <dbReference type="Proteomes" id="UP000829354"/>
    </source>
</evidence>
<dbReference type="InterPro" id="IPR020904">
    <property type="entry name" value="Sc_DH/Rdtase_CS"/>
</dbReference>
<feature type="transmembrane region" description="Helical" evidence="2">
    <location>
        <begin position="252"/>
        <end position="273"/>
    </location>
</feature>
<dbReference type="FunFam" id="3.40.50.720:FF:000084">
    <property type="entry name" value="Short-chain dehydrogenase reductase"/>
    <property type="match status" value="1"/>
</dbReference>
<dbReference type="GO" id="GO:0016491">
    <property type="term" value="F:oxidoreductase activity"/>
    <property type="evidence" value="ECO:0007669"/>
    <property type="project" value="UniProtKB-KW"/>
</dbReference>
<keyword evidence="1" id="KW-0560">Oxidoreductase</keyword>
<dbReference type="InterPro" id="IPR036291">
    <property type="entry name" value="NAD(P)-bd_dom_sf"/>
</dbReference>
<dbReference type="AlphaFoldDB" id="A0AAE9EM54"/>
<gene>
    <name evidence="3" type="ORF">L5515_010461</name>
</gene>
<dbReference type="SUPFAM" id="SSF51735">
    <property type="entry name" value="NAD(P)-binding Rossmann-fold domains"/>
    <property type="match status" value="1"/>
</dbReference>
<dbReference type="InterPro" id="IPR002347">
    <property type="entry name" value="SDR_fam"/>
</dbReference>
<dbReference type="PRINTS" id="PR00081">
    <property type="entry name" value="GDHRDH"/>
</dbReference>
<feature type="transmembrane region" description="Helical" evidence="2">
    <location>
        <begin position="72"/>
        <end position="90"/>
    </location>
</feature>
<accession>A0AAE9EM54</accession>
<feature type="transmembrane region" description="Helical" evidence="2">
    <location>
        <begin position="182"/>
        <end position="199"/>
    </location>
</feature>
<dbReference type="Gene3D" id="3.40.50.720">
    <property type="entry name" value="NAD(P)-binding Rossmann-like Domain"/>
    <property type="match status" value="1"/>
</dbReference>
<protein>
    <submittedName>
        <fullName evidence="3">Uncharacterized protein</fullName>
    </submittedName>
</protein>
<proteinExistence type="predicted"/>
<dbReference type="Pfam" id="PF13561">
    <property type="entry name" value="adh_short_C2"/>
    <property type="match status" value="1"/>
</dbReference>
<keyword evidence="2" id="KW-1133">Transmembrane helix</keyword>
<name>A0AAE9EM54_CAEBR</name>
<keyword evidence="4" id="KW-1185">Reference proteome</keyword>
<dbReference type="Proteomes" id="UP000829354">
    <property type="component" value="Chromosome IV"/>
</dbReference>
<feature type="transmembrane region" description="Helical" evidence="2">
    <location>
        <begin position="41"/>
        <end position="60"/>
    </location>
</feature>
<dbReference type="PANTHER" id="PTHR44115:SF10">
    <property type="entry name" value="3-OXOACYL-[ACYL-CARRIER-PROTEIN] REDUCTASE FABG-RELATED"/>
    <property type="match status" value="1"/>
</dbReference>
<keyword evidence="2" id="KW-0472">Membrane</keyword>
<organism evidence="3 4">
    <name type="scientific">Caenorhabditis briggsae</name>
    <dbReference type="NCBI Taxonomy" id="6238"/>
    <lineage>
        <taxon>Eukaryota</taxon>
        <taxon>Metazoa</taxon>
        <taxon>Ecdysozoa</taxon>
        <taxon>Nematoda</taxon>
        <taxon>Chromadorea</taxon>
        <taxon>Rhabditida</taxon>
        <taxon>Rhabditina</taxon>
        <taxon>Rhabditomorpha</taxon>
        <taxon>Rhabditoidea</taxon>
        <taxon>Rhabditidae</taxon>
        <taxon>Peloderinae</taxon>
        <taxon>Caenorhabditis</taxon>
    </lineage>
</organism>
<dbReference type="EMBL" id="CP092623">
    <property type="protein sequence ID" value="UMM26989.1"/>
    <property type="molecule type" value="Genomic_DNA"/>
</dbReference>
<feature type="transmembrane region" description="Helical" evidence="2">
    <location>
        <begin position="149"/>
        <end position="170"/>
    </location>
</feature>
<evidence type="ECO:0000256" key="1">
    <source>
        <dbReference type="ARBA" id="ARBA00023002"/>
    </source>
</evidence>
<dbReference type="PANTHER" id="PTHR44115">
    <property type="entry name" value="PROTEIN CBG09704"/>
    <property type="match status" value="1"/>
</dbReference>